<keyword evidence="4" id="KW-1185">Reference proteome</keyword>
<name>A0ABV9FMH9_9BACL</name>
<feature type="transmembrane region" description="Helical" evidence="1">
    <location>
        <begin position="31"/>
        <end position="48"/>
    </location>
</feature>
<proteinExistence type="predicted"/>
<dbReference type="Proteomes" id="UP001596028">
    <property type="component" value="Unassembled WGS sequence"/>
</dbReference>
<evidence type="ECO:0000259" key="2">
    <source>
        <dbReference type="Pfam" id="PF01609"/>
    </source>
</evidence>
<gene>
    <name evidence="3" type="ORF">ACFO3S_27865</name>
</gene>
<feature type="non-terminal residue" evidence="3">
    <location>
        <position position="1"/>
    </location>
</feature>
<reference evidence="4" key="1">
    <citation type="journal article" date="2019" name="Int. J. Syst. Evol. Microbiol.">
        <title>The Global Catalogue of Microorganisms (GCM) 10K type strain sequencing project: providing services to taxonomists for standard genome sequencing and annotation.</title>
        <authorList>
            <consortium name="The Broad Institute Genomics Platform"/>
            <consortium name="The Broad Institute Genome Sequencing Center for Infectious Disease"/>
            <person name="Wu L."/>
            <person name="Ma J."/>
        </authorList>
    </citation>
    <scope>NUCLEOTIDE SEQUENCE [LARGE SCALE GENOMIC DNA]</scope>
    <source>
        <strain evidence="4">CCUG 49571</strain>
    </source>
</reference>
<dbReference type="Pfam" id="PF01609">
    <property type="entry name" value="DDE_Tnp_1"/>
    <property type="match status" value="1"/>
</dbReference>
<keyword evidence="1" id="KW-1133">Transmembrane helix</keyword>
<evidence type="ECO:0000313" key="4">
    <source>
        <dbReference type="Proteomes" id="UP001596028"/>
    </source>
</evidence>
<feature type="domain" description="Transposase IS4-like" evidence="2">
    <location>
        <begin position="175"/>
        <end position="378"/>
    </location>
</feature>
<comment type="caution">
    <text evidence="3">The sequence shown here is derived from an EMBL/GenBank/DDBJ whole genome shotgun (WGS) entry which is preliminary data.</text>
</comment>
<dbReference type="EMBL" id="JBHSEP010000048">
    <property type="protein sequence ID" value="MFC4602060.1"/>
    <property type="molecule type" value="Genomic_DNA"/>
</dbReference>
<sequence length="423" mass="49076">WARELVSHSSKIYQLRTMVKQAKDGRRNPNISSSTIFVVMLFFFLFRLRSMEELDRNVKKGRFRQLVPAKEKMPSHDAVRQALMKWDMESHRANHELFVAKFKQNKGPRQGTIDGWRVAAIDGVEMFSSKSRCCEECLTRQLTTGETEYFHRAVFLQKVGGDPRIVYETELLKKKDGSDKAEGEVAAAKRLIHQSAERHGVLADVLTLDALYAQAPLIHEALDHHQHVVVRMKEERRRVMKDARGLFEARSPDVAWLEKDSSGNPVVVQAWDESDFTSWEQLRVPIRMVRMVRTTEHSVIVGGIKQKQTEVLERWVGTTIDKGAAGTDTISRIAAARWDIENMGFHDLKTYWHMDHAYVHHPIAIEAVLGFQVMAMNLFYAFLFGHLHHFREWKIPLSEVVEEIKEQIRWLPMWLLPLIWDDS</sequence>
<accession>A0ABV9FMH9</accession>
<dbReference type="RefSeq" id="WP_378103037.1">
    <property type="nucleotide sequence ID" value="NZ_JBHSEP010000048.1"/>
</dbReference>
<keyword evidence="1" id="KW-0472">Membrane</keyword>
<protein>
    <submittedName>
        <fullName evidence="3">Transposase</fullName>
    </submittedName>
</protein>
<evidence type="ECO:0000313" key="3">
    <source>
        <dbReference type="EMBL" id="MFC4602060.1"/>
    </source>
</evidence>
<dbReference type="InterPro" id="IPR002559">
    <property type="entry name" value="Transposase_11"/>
</dbReference>
<keyword evidence="1" id="KW-0812">Transmembrane</keyword>
<organism evidence="3 4">
    <name type="scientific">Cohnella hongkongensis</name>
    <dbReference type="NCBI Taxonomy" id="178337"/>
    <lineage>
        <taxon>Bacteria</taxon>
        <taxon>Bacillati</taxon>
        <taxon>Bacillota</taxon>
        <taxon>Bacilli</taxon>
        <taxon>Bacillales</taxon>
        <taxon>Paenibacillaceae</taxon>
        <taxon>Cohnella</taxon>
    </lineage>
</organism>
<evidence type="ECO:0000256" key="1">
    <source>
        <dbReference type="SAM" id="Phobius"/>
    </source>
</evidence>